<feature type="modified residue" description="4-aspartylphosphate" evidence="10">
    <location>
        <position position="61"/>
    </location>
</feature>
<protein>
    <recommendedName>
        <fullName evidence="9">Transcriptional regulatory protein</fullName>
    </recommendedName>
</protein>
<dbReference type="InterPro" id="IPR051271">
    <property type="entry name" value="2C-system_Tx_regulators"/>
</dbReference>
<dbReference type="PIRSF" id="PIRSF006171">
    <property type="entry name" value="RR_citrat_malat"/>
    <property type="match status" value="1"/>
</dbReference>
<evidence type="ECO:0000256" key="7">
    <source>
        <dbReference type="ARBA" id="ARBA00023159"/>
    </source>
</evidence>
<dbReference type="PANTHER" id="PTHR45526">
    <property type="entry name" value="TRANSCRIPTIONAL REGULATORY PROTEIN DPIA"/>
    <property type="match status" value="1"/>
</dbReference>
<reference evidence="12 13" key="1">
    <citation type="submission" date="2021-05" db="EMBL/GenBank/DDBJ databases">
        <title>Complete genome of Nocardioides aquaticus KCTC 9944T isolated from meromictic and hypersaline Ekho Lake, Antarctica.</title>
        <authorList>
            <person name="Hwang K."/>
            <person name="Kim K.M."/>
            <person name="Choe H."/>
        </authorList>
    </citation>
    <scope>NUCLEOTIDE SEQUENCE [LARGE SCALE GENOMIC DNA]</scope>
    <source>
        <strain evidence="12 13">KCTC 9944</strain>
    </source>
</reference>
<evidence type="ECO:0000256" key="6">
    <source>
        <dbReference type="ARBA" id="ARBA00023125"/>
    </source>
</evidence>
<keyword evidence="2 9" id="KW-0963">Cytoplasm</keyword>
<evidence type="ECO:0000259" key="11">
    <source>
        <dbReference type="PROSITE" id="PS50110"/>
    </source>
</evidence>
<dbReference type="SUPFAM" id="SSF52172">
    <property type="entry name" value="CheY-like"/>
    <property type="match status" value="1"/>
</dbReference>
<dbReference type="Gene3D" id="3.40.50.2300">
    <property type="match status" value="1"/>
</dbReference>
<evidence type="ECO:0000256" key="3">
    <source>
        <dbReference type="ARBA" id="ARBA00022553"/>
    </source>
</evidence>
<evidence type="ECO:0000256" key="8">
    <source>
        <dbReference type="ARBA" id="ARBA00023163"/>
    </source>
</evidence>
<dbReference type="SMART" id="SM00448">
    <property type="entry name" value="REC"/>
    <property type="match status" value="1"/>
</dbReference>
<dbReference type="Proteomes" id="UP000679307">
    <property type="component" value="Chromosome"/>
</dbReference>
<feature type="domain" description="Response regulatory" evidence="11">
    <location>
        <begin position="10"/>
        <end position="126"/>
    </location>
</feature>
<evidence type="ECO:0000256" key="1">
    <source>
        <dbReference type="ARBA" id="ARBA00004496"/>
    </source>
</evidence>
<dbReference type="InterPro" id="IPR036388">
    <property type="entry name" value="WH-like_DNA-bd_sf"/>
</dbReference>
<organism evidence="12 13">
    <name type="scientific">Nocardioides aquaticus</name>
    <dbReference type="NCBI Taxonomy" id="160826"/>
    <lineage>
        <taxon>Bacteria</taxon>
        <taxon>Bacillati</taxon>
        <taxon>Actinomycetota</taxon>
        <taxon>Actinomycetes</taxon>
        <taxon>Propionibacteriales</taxon>
        <taxon>Nocardioidaceae</taxon>
        <taxon>Nocardioides</taxon>
    </lineage>
</organism>
<evidence type="ECO:0000256" key="2">
    <source>
        <dbReference type="ARBA" id="ARBA00022490"/>
    </source>
</evidence>
<dbReference type="Gene3D" id="1.10.10.10">
    <property type="entry name" value="Winged helix-like DNA-binding domain superfamily/Winged helix DNA-binding domain"/>
    <property type="match status" value="1"/>
</dbReference>
<keyword evidence="8 9" id="KW-0804">Transcription</keyword>
<keyword evidence="7 9" id="KW-0010">Activator</keyword>
<keyword evidence="5 9" id="KW-0805">Transcription regulation</keyword>
<proteinExistence type="predicted"/>
<dbReference type="PANTHER" id="PTHR45526:SF1">
    <property type="entry name" value="TRANSCRIPTIONAL REGULATORY PROTEIN DCUR-RELATED"/>
    <property type="match status" value="1"/>
</dbReference>
<dbReference type="EMBL" id="CP075371">
    <property type="protein sequence ID" value="QVT79069.1"/>
    <property type="molecule type" value="Genomic_DNA"/>
</dbReference>
<keyword evidence="3 10" id="KW-0597">Phosphoprotein</keyword>
<dbReference type="InterPro" id="IPR001789">
    <property type="entry name" value="Sig_transdc_resp-reg_receiver"/>
</dbReference>
<gene>
    <name evidence="12" type="primary">citT_1</name>
    <name evidence="12" type="ORF">ENKNEFLB_01449</name>
</gene>
<dbReference type="InterPro" id="IPR011006">
    <property type="entry name" value="CheY-like_superfamily"/>
</dbReference>
<dbReference type="SUPFAM" id="SSF46785">
    <property type="entry name" value="Winged helix' DNA-binding domain"/>
    <property type="match status" value="1"/>
</dbReference>
<comment type="subcellular location">
    <subcellularLocation>
        <location evidence="1 9">Cytoplasm</location>
    </subcellularLocation>
</comment>
<evidence type="ECO:0000313" key="13">
    <source>
        <dbReference type="Proteomes" id="UP000679307"/>
    </source>
</evidence>
<evidence type="ECO:0000313" key="12">
    <source>
        <dbReference type="EMBL" id="QVT79069.1"/>
    </source>
</evidence>
<evidence type="ECO:0000256" key="4">
    <source>
        <dbReference type="ARBA" id="ARBA00023012"/>
    </source>
</evidence>
<accession>A0ABX8EFN6</accession>
<dbReference type="InterPro" id="IPR005471">
    <property type="entry name" value="Tscrpt_reg_IclR_N"/>
</dbReference>
<evidence type="ECO:0000256" key="10">
    <source>
        <dbReference type="PROSITE-ProRule" id="PRU00169"/>
    </source>
</evidence>
<dbReference type="Pfam" id="PF00072">
    <property type="entry name" value="Response_reg"/>
    <property type="match status" value="1"/>
</dbReference>
<evidence type="ECO:0000256" key="5">
    <source>
        <dbReference type="ARBA" id="ARBA00023015"/>
    </source>
</evidence>
<keyword evidence="6 9" id="KW-0238">DNA-binding</keyword>
<dbReference type="Pfam" id="PF09339">
    <property type="entry name" value="HTH_IclR"/>
    <property type="match status" value="1"/>
</dbReference>
<keyword evidence="13" id="KW-1185">Reference proteome</keyword>
<dbReference type="PROSITE" id="PS50110">
    <property type="entry name" value="RESPONSE_REGULATORY"/>
    <property type="match status" value="1"/>
</dbReference>
<dbReference type="RefSeq" id="WP_214058564.1">
    <property type="nucleotide sequence ID" value="NZ_CP075371.1"/>
</dbReference>
<keyword evidence="4 9" id="KW-0902">Two-component regulatory system</keyword>
<sequence>MSGTAAGDVAVLVVEDEELASVAHAAYVGRTPGFALAGVARSAREALVRLRQGGVDLVLLDMNLPDGHGLDLVGRMRTEGLWCDVIAVTAARDVEVVRRAVAQGVVLYLLKPFAYATFRTKLEQYADYRSRMAAEAGAEGQLGQEEVDRALGTLRPGSDSPGSLPKGMGAETLREVVTTLRTAGSARSATEVGEATGASRVTVRRYLEHLAAEGLVRRGTRYGGSGRPEVEYRWSGA</sequence>
<dbReference type="InterPro" id="IPR024187">
    <property type="entry name" value="Sig_transdc_resp-reg_cit/mal"/>
</dbReference>
<name>A0ABX8EFN6_9ACTN</name>
<evidence type="ECO:0000256" key="9">
    <source>
        <dbReference type="PIRNR" id="PIRNR006171"/>
    </source>
</evidence>
<dbReference type="InterPro" id="IPR036390">
    <property type="entry name" value="WH_DNA-bd_sf"/>
</dbReference>